<accession>A0AAV2NJY3</accession>
<evidence type="ECO:0000259" key="6">
    <source>
        <dbReference type="SMART" id="SM00093"/>
    </source>
</evidence>
<feature type="compositionally biased region" description="Polar residues" evidence="4">
    <location>
        <begin position="1202"/>
        <end position="1243"/>
    </location>
</feature>
<feature type="region of interest" description="Disordered" evidence="4">
    <location>
        <begin position="723"/>
        <end position="749"/>
    </location>
</feature>
<protein>
    <recommendedName>
        <fullName evidence="6">Serpin domain-containing protein</fullName>
    </recommendedName>
</protein>
<evidence type="ECO:0000313" key="7">
    <source>
        <dbReference type="EMBL" id="CAL1679797.1"/>
    </source>
</evidence>
<dbReference type="InterPro" id="IPR023795">
    <property type="entry name" value="Serpin_CS"/>
</dbReference>
<feature type="compositionally biased region" description="Basic and acidic residues" evidence="4">
    <location>
        <begin position="1345"/>
        <end position="1357"/>
    </location>
</feature>
<dbReference type="EMBL" id="OZ034825">
    <property type="protein sequence ID" value="CAL1679797.1"/>
    <property type="molecule type" value="Genomic_DNA"/>
</dbReference>
<gene>
    <name evidence="7" type="ORF">LPLAT_LOCUS5921</name>
</gene>
<sequence>MLLQRSRWLLSALIVSLMNLQLSAPLPARDERSHVSVNTFDPSVATSTMIRQDYNKRVHPPNGKNDTQSSHKLVASPAGLLRPDKFQFYTYNDKGDMITRQMTAQEIQGLIAAGGADHIAIDRQEPQKADDVLTGGKKVMDVVQKVQNVLKSALDKPPILTGLIPKIPEHANVEWSNILPSILSGETDAISPSSESNQLLHKLATERTETASSTESAMNIGIGLKDPTTKKPAMSDVHQTNAYAGFTNNMQHSEKLQLGHYSQQTSAAVAITEKPMIPVPVITLTEQKLSTLHSAITESPIFQMLSVIPVESTHNKAGQTDSYAADINAASFAQSSTIRTTEGFSQTEQFVELTLSKVPEATTFSQLTSLDTRPANITKQTTTNPDNQASQEIKVPIVYPTTVSGISTDHPIVDTNQAATYESVKVTNVADKISSSSNTSYVLIQDKNNTKQSEDFSFIPEITKASQINGTHNDDKIISQANTATSEPLSHASVPVKSEEAASNKIALHSPSTFATASTIEASTVPTSLHTDHHRGEGSSTITKESLSPVTSTYTENYHNSQSPTEIQSLALMEPLSTQLSDSFSNVMNQVSEVRPAILSLSDEAPPEMSIVNINYDQRRNDSGKPAIPSADMSIFMSHDANEKNVEQTYVIVSTEIPSQDATTRLIDYSIAQRPVDATNRESINDAFANTRIASATTSAASIKTETTNDGITANDILATTSAESNVESTASSSPVQKTRDPSPENQTKTLEITTAINVPTLEKQAVDQTTELLEEISPVASTALDAAAKTQSTIASSESSNKPTDEYFGNIFANLNLSNPVSAVDQVLNIVSLPPSTPAIEPIGLPSDTTNFVASDLASSLIAGFATSTSERVSVEETSENQMAKNASNDATKFAESTESITKMHEETVGFNVNEYQEEKNIIQASTDPAEIGTSELIMQTRESNDTLEPIKLLNSNESSIDNPAKISLSTSLNKFANAGEEPKDSVAQSTITAEVVTANPEQSLNIYTTVLDTTNNQRKTENRERVKTTEAPAVRTDVSPELPRLPVKIELIDSANSVNASVHAESIPKIEILSEKNESSVSISSATKEAVAVHFANDSHSEFDSSHDYISNITTDTIVSNITSNAAVMSDGNPVNSAFSQNRVSNTTDDKNKNNINQNNNNNSLSSPSIQEYVSTDRPVIEVVTQKLSGNASENKEELSQSSLINADNLNSANKTSNQNNKNVTQTTSTINASISSMKNASTSQTNSNNTESKPTSSKYPENPPKPEEIRLPLSTPPSIRQTSKPTVGHKQSEKSDVSKTETDANAEDKWTLISQQTSPIMKPPKPLRKPVNHVQTQSSSNSEKDESVENRSPEAETGVTHQPDQQDQYTSTQSVLPLWDASQSASGLDVTIRHTSADIINFSRLCNELAFNFWVATNKGLSTARSLALSPFGMTSLLAMIFLGARGPTSDQMNEVLGLDDVATFNPHLVFQNITDTVSLARGQGIANAAFVRELFADKMKVRKLMPFYKEQAQQFYEGLVAEVNFATISDLVRRRTNLLVRKQTGGRIKDFVKTNTVPLRSPLAALSANVFQTDCNSTLTSSVGRDGELYFAVSPAVRQRKLVPVPATTWRSSVLAGYEPSIDATAVALGGSDRLVSTIFVLPGQQGHTAPGDTLDRLEQRIVRSAFRDGAWNKLLKVLIPRSGLELQVPKFSHRSVINATAALKRMGLDELFSGNADFKGINGVGHRLYLADVLQMNLFSTCGDENILSGRHHVETYPASPLRRSIRRQTEDTDNLGSIAEEDASRHGGIISSQEDHVDSFYVDESHMDRFYREKRQPSGLSERPRLKLDRPFLYFVRHNPSGIILHMGRFNPRLLP</sequence>
<dbReference type="Gene3D" id="3.30.497.10">
    <property type="entry name" value="Antithrombin, subunit I, domain 2"/>
    <property type="match status" value="1"/>
</dbReference>
<dbReference type="GO" id="GO:0005615">
    <property type="term" value="C:extracellular space"/>
    <property type="evidence" value="ECO:0007669"/>
    <property type="project" value="InterPro"/>
</dbReference>
<dbReference type="GO" id="GO:0004867">
    <property type="term" value="F:serine-type endopeptidase inhibitor activity"/>
    <property type="evidence" value="ECO:0007669"/>
    <property type="project" value="UniProtKB-KW"/>
</dbReference>
<dbReference type="PANTHER" id="PTHR11461:SF372">
    <property type="entry name" value="ACCESSORY GLAND PROTEIN ACP76A-RELATED"/>
    <property type="match status" value="1"/>
</dbReference>
<feature type="compositionally biased region" description="Polar residues" evidence="4">
    <location>
        <begin position="1362"/>
        <end position="1375"/>
    </location>
</feature>
<dbReference type="InterPro" id="IPR036186">
    <property type="entry name" value="Serpin_sf"/>
</dbReference>
<evidence type="ECO:0000256" key="3">
    <source>
        <dbReference type="RuleBase" id="RU000411"/>
    </source>
</evidence>
<dbReference type="InterPro" id="IPR000215">
    <property type="entry name" value="Serpin_fam"/>
</dbReference>
<feature type="compositionally biased region" description="Low complexity" evidence="4">
    <location>
        <begin position="1244"/>
        <end position="1253"/>
    </location>
</feature>
<feature type="region of interest" description="Disordered" evidence="4">
    <location>
        <begin position="1135"/>
        <end position="1171"/>
    </location>
</feature>
<dbReference type="InterPro" id="IPR042178">
    <property type="entry name" value="Serpin_sf_1"/>
</dbReference>
<feature type="region of interest" description="Disordered" evidence="4">
    <location>
        <begin position="1189"/>
        <end position="1375"/>
    </location>
</feature>
<feature type="compositionally biased region" description="Polar residues" evidence="4">
    <location>
        <begin position="723"/>
        <end position="737"/>
    </location>
</feature>
<feature type="compositionally biased region" description="Low complexity" evidence="4">
    <location>
        <begin position="1156"/>
        <end position="1171"/>
    </location>
</feature>
<keyword evidence="2" id="KW-0722">Serine protease inhibitor</keyword>
<evidence type="ECO:0000256" key="4">
    <source>
        <dbReference type="SAM" id="MobiDB-lite"/>
    </source>
</evidence>
<evidence type="ECO:0000256" key="1">
    <source>
        <dbReference type="ARBA" id="ARBA00022690"/>
    </source>
</evidence>
<dbReference type="Gene3D" id="2.30.39.10">
    <property type="entry name" value="Alpha-1-antitrypsin, domain 1"/>
    <property type="match status" value="1"/>
</dbReference>
<reference evidence="7" key="1">
    <citation type="submission" date="2024-04" db="EMBL/GenBank/DDBJ databases">
        <authorList>
            <consortium name="Molecular Ecology Group"/>
        </authorList>
    </citation>
    <scope>NUCLEOTIDE SEQUENCE</scope>
</reference>
<dbReference type="Pfam" id="PF00079">
    <property type="entry name" value="Serpin"/>
    <property type="match status" value="1"/>
</dbReference>
<keyword evidence="1" id="KW-0646">Protease inhibitor</keyword>
<keyword evidence="8" id="KW-1185">Reference proteome</keyword>
<keyword evidence="5" id="KW-0732">Signal</keyword>
<feature type="region of interest" description="Disordered" evidence="4">
    <location>
        <begin position="526"/>
        <end position="546"/>
    </location>
</feature>
<feature type="domain" description="Serpin" evidence="6">
    <location>
        <begin position="1416"/>
        <end position="1858"/>
    </location>
</feature>
<feature type="chain" id="PRO_5043696509" description="Serpin domain-containing protein" evidence="5">
    <location>
        <begin position="24"/>
        <end position="1862"/>
    </location>
</feature>
<evidence type="ECO:0000256" key="5">
    <source>
        <dbReference type="SAM" id="SignalP"/>
    </source>
</evidence>
<feature type="compositionally biased region" description="Polar residues" evidence="4">
    <location>
        <begin position="1135"/>
        <end position="1146"/>
    </location>
</feature>
<name>A0AAV2NJY3_9HYME</name>
<evidence type="ECO:0000256" key="2">
    <source>
        <dbReference type="ARBA" id="ARBA00022900"/>
    </source>
</evidence>
<dbReference type="PROSITE" id="PS00284">
    <property type="entry name" value="SERPIN"/>
    <property type="match status" value="1"/>
</dbReference>
<dbReference type="InterPro" id="IPR023796">
    <property type="entry name" value="Serpin_dom"/>
</dbReference>
<evidence type="ECO:0000313" key="8">
    <source>
        <dbReference type="Proteomes" id="UP001497644"/>
    </source>
</evidence>
<dbReference type="InterPro" id="IPR042185">
    <property type="entry name" value="Serpin_sf_2"/>
</dbReference>
<feature type="compositionally biased region" description="Polar residues" evidence="4">
    <location>
        <begin position="1279"/>
        <end position="1288"/>
    </location>
</feature>
<comment type="similarity">
    <text evidence="3">Belongs to the serpin family.</text>
</comment>
<organism evidence="7 8">
    <name type="scientific">Lasius platythorax</name>
    <dbReference type="NCBI Taxonomy" id="488582"/>
    <lineage>
        <taxon>Eukaryota</taxon>
        <taxon>Metazoa</taxon>
        <taxon>Ecdysozoa</taxon>
        <taxon>Arthropoda</taxon>
        <taxon>Hexapoda</taxon>
        <taxon>Insecta</taxon>
        <taxon>Pterygota</taxon>
        <taxon>Neoptera</taxon>
        <taxon>Endopterygota</taxon>
        <taxon>Hymenoptera</taxon>
        <taxon>Apocrita</taxon>
        <taxon>Aculeata</taxon>
        <taxon>Formicoidea</taxon>
        <taxon>Formicidae</taxon>
        <taxon>Formicinae</taxon>
        <taxon>Lasius</taxon>
        <taxon>Lasius</taxon>
    </lineage>
</organism>
<dbReference type="Proteomes" id="UP001497644">
    <property type="component" value="Chromosome 2"/>
</dbReference>
<proteinExistence type="inferred from homology"/>
<dbReference type="SMART" id="SM00093">
    <property type="entry name" value="SERPIN"/>
    <property type="match status" value="1"/>
</dbReference>
<dbReference type="SUPFAM" id="SSF56574">
    <property type="entry name" value="Serpins"/>
    <property type="match status" value="1"/>
</dbReference>
<feature type="signal peptide" evidence="5">
    <location>
        <begin position="1"/>
        <end position="23"/>
    </location>
</feature>
<dbReference type="PANTHER" id="PTHR11461">
    <property type="entry name" value="SERINE PROTEASE INHIBITOR, SERPIN"/>
    <property type="match status" value="1"/>
</dbReference>
<feature type="compositionally biased region" description="Basic and acidic residues" evidence="4">
    <location>
        <begin position="1293"/>
        <end position="1313"/>
    </location>
</feature>